<evidence type="ECO:0000313" key="5">
    <source>
        <dbReference type="EMBL" id="MDI6448150.1"/>
    </source>
</evidence>
<keyword evidence="6" id="KW-1185">Reference proteome</keyword>
<name>A0AAW6TU26_9BACT</name>
<dbReference type="PANTHER" id="PTHR30329:SF21">
    <property type="entry name" value="LIPOPROTEIN YIAD-RELATED"/>
    <property type="match status" value="1"/>
</dbReference>
<dbReference type="PANTHER" id="PTHR30329">
    <property type="entry name" value="STATOR ELEMENT OF FLAGELLAR MOTOR COMPLEX"/>
    <property type="match status" value="1"/>
</dbReference>
<keyword evidence="5" id="KW-0282">Flagellum</keyword>
<keyword evidence="3" id="KW-0472">Membrane</keyword>
<dbReference type="InterPro" id="IPR025713">
    <property type="entry name" value="MotB-like_N_dom"/>
</dbReference>
<organism evidence="5 6">
    <name type="scientific">Anaerobaca lacustris</name>
    <dbReference type="NCBI Taxonomy" id="3044600"/>
    <lineage>
        <taxon>Bacteria</taxon>
        <taxon>Pseudomonadati</taxon>
        <taxon>Planctomycetota</taxon>
        <taxon>Phycisphaerae</taxon>
        <taxon>Sedimentisphaerales</taxon>
        <taxon>Anaerobacaceae</taxon>
        <taxon>Anaerobaca</taxon>
    </lineage>
</organism>
<gene>
    <name evidence="5" type="ORF">QJ522_03750</name>
</gene>
<evidence type="ECO:0000313" key="6">
    <source>
        <dbReference type="Proteomes" id="UP001431776"/>
    </source>
</evidence>
<evidence type="ECO:0000256" key="2">
    <source>
        <dbReference type="ARBA" id="ARBA00022692"/>
    </source>
</evidence>
<reference evidence="5" key="1">
    <citation type="submission" date="2023-05" db="EMBL/GenBank/DDBJ databases">
        <title>Anaerotaeda fermentans gen. nov., sp. nov., a novel anaerobic planctomycete of the new family within the order Sedimentisphaerales isolated from Taman Peninsula, Russia.</title>
        <authorList>
            <person name="Khomyakova M.A."/>
            <person name="Merkel A.Y."/>
            <person name="Slobodkin A.I."/>
        </authorList>
    </citation>
    <scope>NUCLEOTIDE SEQUENCE</scope>
    <source>
        <strain evidence="5">M17dextr</strain>
    </source>
</reference>
<feature type="domain" description="Motility protein B-like N-terminal" evidence="4">
    <location>
        <begin position="5"/>
        <end position="44"/>
    </location>
</feature>
<dbReference type="Proteomes" id="UP001431776">
    <property type="component" value="Unassembled WGS sequence"/>
</dbReference>
<dbReference type="Gene3D" id="3.30.1330.60">
    <property type="entry name" value="OmpA-like domain"/>
    <property type="match status" value="1"/>
</dbReference>
<evidence type="ECO:0000256" key="1">
    <source>
        <dbReference type="ARBA" id="ARBA00004370"/>
    </source>
</evidence>
<protein>
    <submittedName>
        <fullName evidence="5">Flagellar motor protein MotB</fullName>
    </submittedName>
</protein>
<dbReference type="SUPFAM" id="SSF103088">
    <property type="entry name" value="OmpA-like"/>
    <property type="match status" value="1"/>
</dbReference>
<evidence type="ECO:0000259" key="4">
    <source>
        <dbReference type="Pfam" id="PF13677"/>
    </source>
</evidence>
<sequence length="256" mass="28805">MRSRSQPPQEEKQKVPAYIVTFSDMVTLLLTFFVLLLTLAQVQDPDLFNQGRDSFWESIHLCGLGVLLGSEAKADLGAPITRYLTTDPQVTEDRTLDEYREMLRQAFERLRQSTTTLPSQIVGHRLNFSITPIKFSPGEALLSDESRRYLEKYCIDLQQNLRAETCTLYVLGLAGDEATQMQQWTLSARRAEAVARFLREELARHASRPSGTPPAADRSPWRILCWGAGPGGHWAGQDRPDPGRSQILIAMLRSGS</sequence>
<keyword evidence="5" id="KW-0966">Cell projection</keyword>
<keyword evidence="2" id="KW-0812">Transmembrane</keyword>
<dbReference type="Pfam" id="PF13677">
    <property type="entry name" value="MotB_plug"/>
    <property type="match status" value="1"/>
</dbReference>
<dbReference type="RefSeq" id="WP_349243559.1">
    <property type="nucleotide sequence ID" value="NZ_JASCXX010000003.1"/>
</dbReference>
<dbReference type="InterPro" id="IPR036737">
    <property type="entry name" value="OmpA-like_sf"/>
</dbReference>
<dbReference type="GO" id="GO:0016020">
    <property type="term" value="C:membrane"/>
    <property type="evidence" value="ECO:0007669"/>
    <property type="project" value="UniProtKB-SubCell"/>
</dbReference>
<keyword evidence="5" id="KW-0969">Cilium</keyword>
<proteinExistence type="predicted"/>
<evidence type="ECO:0000256" key="3">
    <source>
        <dbReference type="ARBA" id="ARBA00023136"/>
    </source>
</evidence>
<comment type="subcellular location">
    <subcellularLocation>
        <location evidence="1">Membrane</location>
    </subcellularLocation>
</comment>
<accession>A0AAW6TU26</accession>
<comment type="caution">
    <text evidence="5">The sequence shown here is derived from an EMBL/GenBank/DDBJ whole genome shotgun (WGS) entry which is preliminary data.</text>
</comment>
<dbReference type="EMBL" id="JASCXX010000003">
    <property type="protein sequence ID" value="MDI6448150.1"/>
    <property type="molecule type" value="Genomic_DNA"/>
</dbReference>
<dbReference type="AlphaFoldDB" id="A0AAW6TU26"/>
<dbReference type="InterPro" id="IPR050330">
    <property type="entry name" value="Bact_OuterMem_StrucFunc"/>
</dbReference>